<name>A0A8J6TRS8_9FLAO</name>
<proteinExistence type="predicted"/>
<dbReference type="RefSeq" id="WP_216713469.1">
    <property type="nucleotide sequence ID" value="NZ_JACVEL010000001.1"/>
</dbReference>
<reference evidence="3" key="1">
    <citation type="submission" date="2020-09" db="EMBL/GenBank/DDBJ databases">
        <title>Taishania pollutisoli gen. nov., sp. nov., Isolated from Tetrabromobisphenol A-Contaminated Soil.</title>
        <authorList>
            <person name="Chen Q."/>
        </authorList>
    </citation>
    <scope>NUCLEOTIDE SEQUENCE</scope>
    <source>
        <strain evidence="3">CZZ-1</strain>
    </source>
</reference>
<dbReference type="EMBL" id="JACVEL010000001">
    <property type="protein sequence ID" value="MBC9811452.1"/>
    <property type="molecule type" value="Genomic_DNA"/>
</dbReference>
<protein>
    <submittedName>
        <fullName evidence="3">T9SS type A sorting domain-containing protein</fullName>
    </submittedName>
</protein>
<sequence>MKTIITILIIFYSLTAQTQEWRKYHLSDLGFSFALTWEDYGTGRHFRINPYDNSLWMARRYTIHTLSMDGTATSFDLFNTSLFQSSSEWTTFEFLPGKVYALDEYYGLFAYENDTWSNAYGTSVFTPGMTIDRDSLYILRKNQSFVKWFDGAYQVLYNSGTARRIVAKYNRFWIANGVGAPGLGEYNDSGTYTTYTVGSSLMMDNGNYDFKFSPNHDTLYVAGNKGLSLLHNLAFFDSIAPDNTTNMPPGVILDFEFDANDNIWALFGSDAQTPTSIAHYNQITKNWDAYYDATNANLNFDTYCSIELDNLGNVWMVNYNYIHVLELNTLPAWLSVKQPKLEATISVYPNPAKETVSIETEALLSEMYLTDQLGKRIRTFNPAEKQFSVAELPSGMYFVEFVTEKGEKSTVKLVKE</sequence>
<keyword evidence="1" id="KW-0732">Signal</keyword>
<dbReference type="SUPFAM" id="SSF63829">
    <property type="entry name" value="Calcium-dependent phosphotriesterase"/>
    <property type="match status" value="1"/>
</dbReference>
<comment type="caution">
    <text evidence="3">The sequence shown here is derived from an EMBL/GenBank/DDBJ whole genome shotgun (WGS) entry which is preliminary data.</text>
</comment>
<keyword evidence="4" id="KW-1185">Reference proteome</keyword>
<accession>A0A8J6TRS8</accession>
<evidence type="ECO:0000256" key="1">
    <source>
        <dbReference type="ARBA" id="ARBA00022729"/>
    </source>
</evidence>
<dbReference type="NCBIfam" id="TIGR04183">
    <property type="entry name" value="Por_Secre_tail"/>
    <property type="match status" value="1"/>
</dbReference>
<dbReference type="Proteomes" id="UP000652681">
    <property type="component" value="Unassembled WGS sequence"/>
</dbReference>
<feature type="domain" description="Secretion system C-terminal sorting" evidence="2">
    <location>
        <begin position="347"/>
        <end position="413"/>
    </location>
</feature>
<organism evidence="3 4">
    <name type="scientific">Taishania pollutisoli</name>
    <dbReference type="NCBI Taxonomy" id="2766479"/>
    <lineage>
        <taxon>Bacteria</taxon>
        <taxon>Pseudomonadati</taxon>
        <taxon>Bacteroidota</taxon>
        <taxon>Flavobacteriia</taxon>
        <taxon>Flavobacteriales</taxon>
        <taxon>Crocinitomicaceae</taxon>
        <taxon>Taishania</taxon>
    </lineage>
</organism>
<evidence type="ECO:0000313" key="4">
    <source>
        <dbReference type="Proteomes" id="UP000652681"/>
    </source>
</evidence>
<dbReference type="InterPro" id="IPR026444">
    <property type="entry name" value="Secre_tail"/>
</dbReference>
<dbReference type="Pfam" id="PF18962">
    <property type="entry name" value="Por_Secre_tail"/>
    <property type="match status" value="1"/>
</dbReference>
<evidence type="ECO:0000313" key="3">
    <source>
        <dbReference type="EMBL" id="MBC9811452.1"/>
    </source>
</evidence>
<gene>
    <name evidence="3" type="ORF">H9Y05_03090</name>
</gene>
<dbReference type="AlphaFoldDB" id="A0A8J6TRS8"/>
<evidence type="ECO:0000259" key="2">
    <source>
        <dbReference type="Pfam" id="PF18962"/>
    </source>
</evidence>